<dbReference type="GO" id="GO:0005737">
    <property type="term" value="C:cytoplasm"/>
    <property type="evidence" value="ECO:0007669"/>
    <property type="project" value="TreeGrafter"/>
</dbReference>
<gene>
    <name evidence="5" type="ORF">HETSPECPRED_001613</name>
</gene>
<dbReference type="PANTHER" id="PTHR10908:SF0">
    <property type="entry name" value="SEROTONIN N-ACETYLTRANSFERASE"/>
    <property type="match status" value="1"/>
</dbReference>
<evidence type="ECO:0000256" key="2">
    <source>
        <dbReference type="ARBA" id="ARBA00023315"/>
    </source>
</evidence>
<dbReference type="EMBL" id="CAJPDS010000013">
    <property type="protein sequence ID" value="CAF9913625.1"/>
    <property type="molecule type" value="Genomic_DNA"/>
</dbReference>
<evidence type="ECO:0000256" key="3">
    <source>
        <dbReference type="SAM" id="MobiDB-lite"/>
    </source>
</evidence>
<evidence type="ECO:0000313" key="5">
    <source>
        <dbReference type="EMBL" id="CAF9913625.1"/>
    </source>
</evidence>
<feature type="region of interest" description="Disordered" evidence="3">
    <location>
        <begin position="264"/>
        <end position="285"/>
    </location>
</feature>
<dbReference type="OrthoDB" id="30840at2759"/>
<keyword evidence="2" id="KW-0012">Acyltransferase</keyword>
<organism evidence="5 6">
    <name type="scientific">Heterodermia speciosa</name>
    <dbReference type="NCBI Taxonomy" id="116794"/>
    <lineage>
        <taxon>Eukaryota</taxon>
        <taxon>Fungi</taxon>
        <taxon>Dikarya</taxon>
        <taxon>Ascomycota</taxon>
        <taxon>Pezizomycotina</taxon>
        <taxon>Lecanoromycetes</taxon>
        <taxon>OSLEUM clade</taxon>
        <taxon>Lecanoromycetidae</taxon>
        <taxon>Caliciales</taxon>
        <taxon>Physciaceae</taxon>
        <taxon>Heterodermia</taxon>
    </lineage>
</organism>
<dbReference type="Gene3D" id="3.40.630.30">
    <property type="match status" value="1"/>
</dbReference>
<reference evidence="5" key="1">
    <citation type="submission" date="2021-03" db="EMBL/GenBank/DDBJ databases">
        <authorList>
            <person name="Tagirdzhanova G."/>
        </authorList>
    </citation>
    <scope>NUCLEOTIDE SEQUENCE</scope>
</reference>
<dbReference type="InterPro" id="IPR000182">
    <property type="entry name" value="GNAT_dom"/>
</dbReference>
<dbReference type="PROSITE" id="PS51186">
    <property type="entry name" value="GNAT"/>
    <property type="match status" value="1"/>
</dbReference>
<dbReference type="AlphaFoldDB" id="A0A8H3IF64"/>
<name>A0A8H3IF64_9LECA</name>
<protein>
    <recommendedName>
        <fullName evidence="4">N-acetyltransferase domain-containing protein</fullName>
    </recommendedName>
</protein>
<dbReference type="InterPro" id="IPR016181">
    <property type="entry name" value="Acyl_CoA_acyltransferase"/>
</dbReference>
<accession>A0A8H3IF64</accession>
<dbReference type="SUPFAM" id="SSF55729">
    <property type="entry name" value="Acyl-CoA N-acyltransferases (Nat)"/>
    <property type="match status" value="1"/>
</dbReference>
<dbReference type="Pfam" id="PF13673">
    <property type="entry name" value="Acetyltransf_10"/>
    <property type="match status" value="1"/>
</dbReference>
<sequence>MPRELSRRQDQATPLTASPNAQTPRFGSFAEDMRYPGLEKEGNLHPYIQTLTVADLESCVALENAAFPEHERCSREKFIYRLTTCPEIALGLFSTSDVNGLAASSPTYPSARPPDSENPSQKGVLIGHVIATQSSASRVTDASMEFPQDWQSNCSSTDTRGHQEGGRSIVVHSVAIVPNFHGRGFGKMMLKSYVQRMEASGIGDRIILLAHDELIKFYENSGFRDQGQSEVKFGGGGWNDMASKFHWHKIKLLDYSDRSISSHTNSHSSNHPFGAQLPPFGRQNF</sequence>
<feature type="compositionally biased region" description="Polar residues" evidence="3">
    <location>
        <begin position="11"/>
        <end position="25"/>
    </location>
</feature>
<feature type="domain" description="N-acetyltransferase" evidence="4">
    <location>
        <begin position="46"/>
        <end position="254"/>
    </location>
</feature>
<evidence type="ECO:0000256" key="1">
    <source>
        <dbReference type="ARBA" id="ARBA00022679"/>
    </source>
</evidence>
<dbReference type="GO" id="GO:0004059">
    <property type="term" value="F:aralkylamine N-acetyltransferase activity"/>
    <property type="evidence" value="ECO:0007669"/>
    <property type="project" value="TreeGrafter"/>
</dbReference>
<keyword evidence="6" id="KW-1185">Reference proteome</keyword>
<feature type="compositionally biased region" description="Basic and acidic residues" evidence="3">
    <location>
        <begin position="1"/>
        <end position="10"/>
    </location>
</feature>
<dbReference type="CDD" id="cd04301">
    <property type="entry name" value="NAT_SF"/>
    <property type="match status" value="1"/>
</dbReference>
<comment type="caution">
    <text evidence="5">The sequence shown here is derived from an EMBL/GenBank/DDBJ whole genome shotgun (WGS) entry which is preliminary data.</text>
</comment>
<keyword evidence="1" id="KW-0808">Transferase</keyword>
<evidence type="ECO:0000259" key="4">
    <source>
        <dbReference type="PROSITE" id="PS51186"/>
    </source>
</evidence>
<dbReference type="InterPro" id="IPR051635">
    <property type="entry name" value="SNAT-like"/>
</dbReference>
<dbReference type="PANTHER" id="PTHR10908">
    <property type="entry name" value="SEROTONIN N-ACETYLTRANSFERASE"/>
    <property type="match status" value="1"/>
</dbReference>
<proteinExistence type="predicted"/>
<evidence type="ECO:0000313" key="6">
    <source>
        <dbReference type="Proteomes" id="UP000664521"/>
    </source>
</evidence>
<dbReference type="Proteomes" id="UP000664521">
    <property type="component" value="Unassembled WGS sequence"/>
</dbReference>
<feature type="region of interest" description="Disordered" evidence="3">
    <location>
        <begin position="1"/>
        <end position="28"/>
    </location>
</feature>